<feature type="chain" id="PRO_5006062952" description="DUF2147 domain-containing protein" evidence="1">
    <location>
        <begin position="20"/>
        <end position="132"/>
    </location>
</feature>
<accession>A0A0P1G0E4</accession>
<evidence type="ECO:0000313" key="3">
    <source>
        <dbReference type="EMBL" id="CUH66744.1"/>
    </source>
</evidence>
<proteinExistence type="predicted"/>
<dbReference type="AlphaFoldDB" id="A0A0P1G0E4"/>
<evidence type="ECO:0000259" key="2">
    <source>
        <dbReference type="Pfam" id="PF09917"/>
    </source>
</evidence>
<gene>
    <name evidence="3" type="ORF">TG4357_02613</name>
</gene>
<dbReference type="Proteomes" id="UP000051587">
    <property type="component" value="Unassembled WGS sequence"/>
</dbReference>
<dbReference type="Pfam" id="PF09917">
    <property type="entry name" value="DUF2147"/>
    <property type="match status" value="1"/>
</dbReference>
<dbReference type="RefSeq" id="WP_058263330.1">
    <property type="nucleotide sequence ID" value="NZ_CP051181.1"/>
</dbReference>
<dbReference type="PANTHER" id="PTHR36919">
    <property type="entry name" value="BLR1215 PROTEIN"/>
    <property type="match status" value="1"/>
</dbReference>
<keyword evidence="1" id="KW-0732">Signal</keyword>
<dbReference type="EMBL" id="CYSA01000025">
    <property type="protein sequence ID" value="CUH66744.1"/>
    <property type="molecule type" value="Genomic_DNA"/>
</dbReference>
<dbReference type="OrthoDB" id="9811671at2"/>
<keyword evidence="4" id="KW-1185">Reference proteome</keyword>
<organism evidence="3 4">
    <name type="scientific">Thalassovita gelatinovora</name>
    <name type="common">Thalassobius gelatinovorus</name>
    <dbReference type="NCBI Taxonomy" id="53501"/>
    <lineage>
        <taxon>Bacteria</taxon>
        <taxon>Pseudomonadati</taxon>
        <taxon>Pseudomonadota</taxon>
        <taxon>Alphaproteobacteria</taxon>
        <taxon>Rhodobacterales</taxon>
        <taxon>Roseobacteraceae</taxon>
        <taxon>Thalassovita</taxon>
    </lineage>
</organism>
<sequence>MFRSILFCAGLMGGAPALALANSALGTWMTEPDRKGQVAHVEARQCGDALCGQIVRTYDKTGNRVSTPNLGKQLFWDMKQVSPGVYQGTGWLPLQNATFQGNMKVKGDRMVVQGCIAFVCQSQTWRRVRVSS</sequence>
<dbReference type="InterPro" id="IPR019223">
    <property type="entry name" value="DUF2147"/>
</dbReference>
<protein>
    <recommendedName>
        <fullName evidence="2">DUF2147 domain-containing protein</fullName>
    </recommendedName>
</protein>
<feature type="domain" description="DUF2147" evidence="2">
    <location>
        <begin position="26"/>
        <end position="127"/>
    </location>
</feature>
<evidence type="ECO:0000313" key="4">
    <source>
        <dbReference type="Proteomes" id="UP000051587"/>
    </source>
</evidence>
<name>A0A0P1G0E4_THAGE</name>
<dbReference type="PANTHER" id="PTHR36919:SF2">
    <property type="entry name" value="BLL6627 PROTEIN"/>
    <property type="match status" value="1"/>
</dbReference>
<dbReference type="STRING" id="53501.SAMN04488043_105150"/>
<feature type="signal peptide" evidence="1">
    <location>
        <begin position="1"/>
        <end position="19"/>
    </location>
</feature>
<dbReference type="Gene3D" id="2.40.128.520">
    <property type="match status" value="1"/>
</dbReference>
<reference evidence="3 4" key="1">
    <citation type="submission" date="2015-09" db="EMBL/GenBank/DDBJ databases">
        <authorList>
            <consortium name="Swine Surveillance"/>
        </authorList>
    </citation>
    <scope>NUCLEOTIDE SEQUENCE [LARGE SCALE GENOMIC DNA]</scope>
    <source>
        <strain evidence="3 4">CECT 4357</strain>
    </source>
</reference>
<evidence type="ECO:0000256" key="1">
    <source>
        <dbReference type="SAM" id="SignalP"/>
    </source>
</evidence>